<keyword evidence="10" id="KW-1133">Transmembrane helix</keyword>
<dbReference type="AlphaFoldDB" id="T1F5F3"/>
<keyword evidence="9" id="KW-0862">Zinc</keyword>
<keyword evidence="4" id="KW-0808">Transferase</keyword>
<dbReference type="GO" id="GO:0061630">
    <property type="term" value="F:ubiquitin protein ligase activity"/>
    <property type="evidence" value="ECO:0000318"/>
    <property type="project" value="GO_Central"/>
</dbReference>
<dbReference type="SUPFAM" id="SSF57850">
    <property type="entry name" value="RING/U-box"/>
    <property type="match status" value="1"/>
</dbReference>
<dbReference type="OrthoDB" id="3824970at2759"/>
<comment type="subcellular location">
    <subcellularLocation>
        <location evidence="2">Membrane</location>
        <topology evidence="2">Multi-pass membrane protein</topology>
    </subcellularLocation>
</comment>
<dbReference type="GO" id="GO:0006511">
    <property type="term" value="P:ubiquitin-dependent protein catabolic process"/>
    <property type="evidence" value="ECO:0000318"/>
    <property type="project" value="GO_Central"/>
</dbReference>
<keyword evidence="8" id="KW-0833">Ubl conjugation pathway</keyword>
<reference evidence="13" key="3">
    <citation type="submission" date="2015-06" db="UniProtKB">
        <authorList>
            <consortium name="EnsemblMetazoa"/>
        </authorList>
    </citation>
    <scope>IDENTIFICATION</scope>
</reference>
<dbReference type="EC" id="2.3.2.27" evidence="3"/>
<evidence type="ECO:0000313" key="14">
    <source>
        <dbReference type="Proteomes" id="UP000015101"/>
    </source>
</evidence>
<evidence type="ECO:0000256" key="8">
    <source>
        <dbReference type="ARBA" id="ARBA00022786"/>
    </source>
</evidence>
<reference evidence="12 14" key="2">
    <citation type="journal article" date="2013" name="Nature">
        <title>Insights into bilaterian evolution from three spiralian genomes.</title>
        <authorList>
            <person name="Simakov O."/>
            <person name="Marletaz F."/>
            <person name="Cho S.J."/>
            <person name="Edsinger-Gonzales E."/>
            <person name="Havlak P."/>
            <person name="Hellsten U."/>
            <person name="Kuo D.H."/>
            <person name="Larsson T."/>
            <person name="Lv J."/>
            <person name="Arendt D."/>
            <person name="Savage R."/>
            <person name="Osoegawa K."/>
            <person name="de Jong P."/>
            <person name="Grimwood J."/>
            <person name="Chapman J.A."/>
            <person name="Shapiro H."/>
            <person name="Aerts A."/>
            <person name="Otillar R.P."/>
            <person name="Terry A.Y."/>
            <person name="Boore J.L."/>
            <person name="Grigoriev I.V."/>
            <person name="Lindberg D.R."/>
            <person name="Seaver E.C."/>
            <person name="Weisblat D.A."/>
            <person name="Putnam N.H."/>
            <person name="Rokhsar D.S."/>
        </authorList>
    </citation>
    <scope>NUCLEOTIDE SEQUENCE</scope>
</reference>
<organism evidence="13 14">
    <name type="scientific">Helobdella robusta</name>
    <name type="common">Californian leech</name>
    <dbReference type="NCBI Taxonomy" id="6412"/>
    <lineage>
        <taxon>Eukaryota</taxon>
        <taxon>Metazoa</taxon>
        <taxon>Spiralia</taxon>
        <taxon>Lophotrochozoa</taxon>
        <taxon>Annelida</taxon>
        <taxon>Clitellata</taxon>
        <taxon>Hirudinea</taxon>
        <taxon>Rhynchobdellida</taxon>
        <taxon>Glossiphoniidae</taxon>
        <taxon>Helobdella</taxon>
    </lineage>
</organism>
<dbReference type="CTD" id="20204052"/>
<dbReference type="EnsemblMetazoa" id="HelroT172506">
    <property type="protein sequence ID" value="HelroP172506"/>
    <property type="gene ID" value="HelroG172506"/>
</dbReference>
<dbReference type="GO" id="GO:0008270">
    <property type="term" value="F:zinc ion binding"/>
    <property type="evidence" value="ECO:0007669"/>
    <property type="project" value="UniProtKB-KW"/>
</dbReference>
<dbReference type="RefSeq" id="XP_009017433.1">
    <property type="nucleotide sequence ID" value="XM_009019185.1"/>
</dbReference>
<dbReference type="Proteomes" id="UP000015101">
    <property type="component" value="Unassembled WGS sequence"/>
</dbReference>
<keyword evidence="5" id="KW-0812">Transmembrane</keyword>
<evidence type="ECO:0000256" key="4">
    <source>
        <dbReference type="ARBA" id="ARBA00022679"/>
    </source>
</evidence>
<dbReference type="GO" id="GO:0016020">
    <property type="term" value="C:membrane"/>
    <property type="evidence" value="ECO:0007669"/>
    <property type="project" value="UniProtKB-SubCell"/>
</dbReference>
<evidence type="ECO:0000256" key="1">
    <source>
        <dbReference type="ARBA" id="ARBA00000900"/>
    </source>
</evidence>
<dbReference type="Gene3D" id="3.30.40.10">
    <property type="entry name" value="Zinc/RING finger domain, C3HC4 (zinc finger)"/>
    <property type="match status" value="1"/>
</dbReference>
<dbReference type="GeneID" id="20204052"/>
<evidence type="ECO:0000256" key="3">
    <source>
        <dbReference type="ARBA" id="ARBA00012483"/>
    </source>
</evidence>
<keyword evidence="7" id="KW-0863">Zinc-finger</keyword>
<evidence type="ECO:0000256" key="10">
    <source>
        <dbReference type="ARBA" id="ARBA00022989"/>
    </source>
</evidence>
<dbReference type="EMBL" id="KB096502">
    <property type="protein sequence ID" value="ESO04164.1"/>
    <property type="molecule type" value="Genomic_DNA"/>
</dbReference>
<reference evidence="14" key="1">
    <citation type="submission" date="2012-12" db="EMBL/GenBank/DDBJ databases">
        <authorList>
            <person name="Hellsten U."/>
            <person name="Grimwood J."/>
            <person name="Chapman J.A."/>
            <person name="Shapiro H."/>
            <person name="Aerts A."/>
            <person name="Otillar R.P."/>
            <person name="Terry A.Y."/>
            <person name="Boore J.L."/>
            <person name="Simakov O."/>
            <person name="Marletaz F."/>
            <person name="Cho S.-J."/>
            <person name="Edsinger-Gonzales E."/>
            <person name="Havlak P."/>
            <person name="Kuo D.-H."/>
            <person name="Larsson T."/>
            <person name="Lv J."/>
            <person name="Arendt D."/>
            <person name="Savage R."/>
            <person name="Osoegawa K."/>
            <person name="de Jong P."/>
            <person name="Lindberg D.R."/>
            <person name="Seaver E.C."/>
            <person name="Weisblat D.A."/>
            <person name="Putnam N.H."/>
            <person name="Grigoriev I.V."/>
            <person name="Rokhsar D.S."/>
        </authorList>
    </citation>
    <scope>NUCLEOTIDE SEQUENCE</scope>
</reference>
<dbReference type="InterPro" id="IPR013083">
    <property type="entry name" value="Znf_RING/FYVE/PHD"/>
</dbReference>
<dbReference type="PANTHER" id="PTHR45977:SF4">
    <property type="entry name" value="RING-TYPE DOMAIN-CONTAINING PROTEIN"/>
    <property type="match status" value="1"/>
</dbReference>
<evidence type="ECO:0000256" key="5">
    <source>
        <dbReference type="ARBA" id="ARBA00022692"/>
    </source>
</evidence>
<evidence type="ECO:0000256" key="9">
    <source>
        <dbReference type="ARBA" id="ARBA00022833"/>
    </source>
</evidence>
<dbReference type="InParanoid" id="T1F5F3"/>
<keyword evidence="6" id="KW-0479">Metal-binding</keyword>
<protein>
    <recommendedName>
        <fullName evidence="3">RING-type E3 ubiquitin transferase</fullName>
        <ecNumber evidence="3">2.3.2.27</ecNumber>
    </recommendedName>
</protein>
<dbReference type="KEGG" id="hro:HELRODRAFT_172506"/>
<evidence type="ECO:0000256" key="6">
    <source>
        <dbReference type="ARBA" id="ARBA00022723"/>
    </source>
</evidence>
<sequence>MAPYSVINVIVHIAISILGPECSMICRDTCEVYINGVKSTVLNSMDSKAWSNGFVFPVKRIKTVAVHVMSVDGMIGGFAISCDRNYIDTRAAGWDCIATDVPDQNWYSEQYSDDTWDNAYVIGSVGECENFGWCWLKLVVDVFVPNFQLFKTSQELYYEQLLKRPALQSESWEDVIVNGGSVTRAKIKIYDIYIHSLTQNRRYLWNYIPERFKYNECCICVENFQENTLVHELRCTHVMHPSCIRKTSCPPLSQRGRVVDGIQARLLV</sequence>
<evidence type="ECO:0000256" key="2">
    <source>
        <dbReference type="ARBA" id="ARBA00004141"/>
    </source>
</evidence>
<dbReference type="PANTHER" id="PTHR45977">
    <property type="entry name" value="TARGET OF ERK KINASE MPK-1"/>
    <property type="match status" value="1"/>
</dbReference>
<evidence type="ECO:0000313" key="13">
    <source>
        <dbReference type="EnsemblMetazoa" id="HelroP172506"/>
    </source>
</evidence>
<gene>
    <name evidence="13" type="primary">20204052</name>
    <name evidence="12" type="ORF">HELRODRAFT_172506</name>
</gene>
<evidence type="ECO:0000313" key="12">
    <source>
        <dbReference type="EMBL" id="ESO04164.1"/>
    </source>
</evidence>
<comment type="catalytic activity">
    <reaction evidence="1">
        <text>S-ubiquitinyl-[E2 ubiquitin-conjugating enzyme]-L-cysteine + [acceptor protein]-L-lysine = [E2 ubiquitin-conjugating enzyme]-L-cysteine + N(6)-ubiquitinyl-[acceptor protein]-L-lysine.</text>
        <dbReference type="EC" id="2.3.2.27"/>
    </reaction>
</comment>
<keyword evidence="14" id="KW-1185">Reference proteome</keyword>
<dbReference type="HOGENOM" id="CLU_1039289_0_0_1"/>
<name>T1F5F3_HELRO</name>
<accession>T1F5F3</accession>
<dbReference type="EMBL" id="AMQM01004254">
    <property type="status" value="NOT_ANNOTATED_CDS"/>
    <property type="molecule type" value="Genomic_DNA"/>
</dbReference>
<proteinExistence type="predicted"/>
<evidence type="ECO:0000256" key="11">
    <source>
        <dbReference type="ARBA" id="ARBA00023136"/>
    </source>
</evidence>
<dbReference type="GO" id="GO:0016567">
    <property type="term" value="P:protein ubiquitination"/>
    <property type="evidence" value="ECO:0000318"/>
    <property type="project" value="GO_Central"/>
</dbReference>
<keyword evidence="11" id="KW-0472">Membrane</keyword>
<evidence type="ECO:0000256" key="7">
    <source>
        <dbReference type="ARBA" id="ARBA00022771"/>
    </source>
</evidence>